<evidence type="ECO:0000256" key="9">
    <source>
        <dbReference type="ARBA" id="ARBA00022516"/>
    </source>
</evidence>
<evidence type="ECO:0000256" key="13">
    <source>
        <dbReference type="ARBA" id="ARBA00022989"/>
    </source>
</evidence>
<keyword evidence="14" id="KW-0443">Lipid metabolism</keyword>
<dbReference type="Pfam" id="PF01148">
    <property type="entry name" value="CTP_transf_1"/>
    <property type="match status" value="1"/>
</dbReference>
<evidence type="ECO:0000256" key="4">
    <source>
        <dbReference type="ARBA" id="ARBA00005189"/>
    </source>
</evidence>
<protein>
    <recommendedName>
        <fullName evidence="7 18">Phosphatidate cytidylyltransferase</fullName>
        <ecNumber evidence="6 18">2.7.7.41</ecNumber>
    </recommendedName>
</protein>
<evidence type="ECO:0000256" key="6">
    <source>
        <dbReference type="ARBA" id="ARBA00012487"/>
    </source>
</evidence>
<evidence type="ECO:0000256" key="11">
    <source>
        <dbReference type="ARBA" id="ARBA00022692"/>
    </source>
</evidence>
<comment type="catalytic activity">
    <reaction evidence="1 18">
        <text>a 1,2-diacyl-sn-glycero-3-phosphate + CTP + H(+) = a CDP-1,2-diacyl-sn-glycerol + diphosphate</text>
        <dbReference type="Rhea" id="RHEA:16229"/>
        <dbReference type="ChEBI" id="CHEBI:15378"/>
        <dbReference type="ChEBI" id="CHEBI:33019"/>
        <dbReference type="ChEBI" id="CHEBI:37563"/>
        <dbReference type="ChEBI" id="CHEBI:58332"/>
        <dbReference type="ChEBI" id="CHEBI:58608"/>
        <dbReference type="EC" id="2.7.7.41"/>
    </reaction>
</comment>
<keyword evidence="17" id="KW-1208">Phospholipid metabolism</keyword>
<dbReference type="GO" id="GO:0016024">
    <property type="term" value="P:CDP-diacylglycerol biosynthetic process"/>
    <property type="evidence" value="ECO:0007669"/>
    <property type="project" value="UniProtKB-UniPathway"/>
</dbReference>
<evidence type="ECO:0000313" key="20">
    <source>
        <dbReference type="EMBL" id="MBB5888674.1"/>
    </source>
</evidence>
<comment type="caution">
    <text evidence="20">The sequence shown here is derived from an EMBL/GenBank/DDBJ whole genome shotgun (WGS) entry which is preliminary data.</text>
</comment>
<keyword evidence="13 19" id="KW-1133">Transmembrane helix</keyword>
<gene>
    <name evidence="20" type="ORF">HNQ37_001578</name>
</gene>
<comment type="pathway">
    <text evidence="4">Lipid metabolism.</text>
</comment>
<evidence type="ECO:0000256" key="2">
    <source>
        <dbReference type="ARBA" id="ARBA00004651"/>
    </source>
</evidence>
<dbReference type="PROSITE" id="PS01315">
    <property type="entry name" value="CDS"/>
    <property type="match status" value="1"/>
</dbReference>
<proteinExistence type="inferred from homology"/>
<dbReference type="EMBL" id="JACHHV010000038">
    <property type="protein sequence ID" value="MBB5888674.1"/>
    <property type="molecule type" value="Genomic_DNA"/>
</dbReference>
<dbReference type="GO" id="GO:0005886">
    <property type="term" value="C:plasma membrane"/>
    <property type="evidence" value="ECO:0007669"/>
    <property type="project" value="UniProtKB-SubCell"/>
</dbReference>
<feature type="transmembrane region" description="Helical" evidence="19">
    <location>
        <begin position="6"/>
        <end position="37"/>
    </location>
</feature>
<evidence type="ECO:0000256" key="1">
    <source>
        <dbReference type="ARBA" id="ARBA00001698"/>
    </source>
</evidence>
<dbReference type="AlphaFoldDB" id="A0A841C8K0"/>
<evidence type="ECO:0000256" key="5">
    <source>
        <dbReference type="ARBA" id="ARBA00010185"/>
    </source>
</evidence>
<keyword evidence="9" id="KW-0444">Lipid biosynthesis</keyword>
<keyword evidence="10 18" id="KW-0808">Transferase</keyword>
<evidence type="ECO:0000256" key="14">
    <source>
        <dbReference type="ARBA" id="ARBA00023098"/>
    </source>
</evidence>
<evidence type="ECO:0000256" key="19">
    <source>
        <dbReference type="SAM" id="Phobius"/>
    </source>
</evidence>
<evidence type="ECO:0000256" key="10">
    <source>
        <dbReference type="ARBA" id="ARBA00022679"/>
    </source>
</evidence>
<keyword evidence="11 18" id="KW-0812">Transmembrane</keyword>
<evidence type="ECO:0000256" key="3">
    <source>
        <dbReference type="ARBA" id="ARBA00005119"/>
    </source>
</evidence>
<dbReference type="InterPro" id="IPR000374">
    <property type="entry name" value="PC_trans"/>
</dbReference>
<feature type="transmembrane region" description="Helical" evidence="19">
    <location>
        <begin position="133"/>
        <end position="152"/>
    </location>
</feature>
<sequence>MKQRIITGVVAGAIFIAFLVLGGYFFQLFVGLLTFVAMSEMFKMKGTKFLTFEGILSAIAAMVLSMPFVSNLLNMGSNGPFMLFAFFIFAMLAATVFSKDGYNIENIAFPFLSAFYIGIGFQSLSFARSADTITVLFAVFIVWAGDTGAYFVGRSFGKHKLLPAVSPHKTIEGSIGGVASAVLVSAIMLFFFRSSLPSLPIWELLLLSALFSCVAQLGDLVESSIKRHFAVKDSGKILPGHGGILDRFDSMIFVLPLMHLLGLL</sequence>
<keyword evidence="8" id="KW-1003">Cell membrane</keyword>
<reference evidence="20 21" key="1">
    <citation type="submission" date="2020-08" db="EMBL/GenBank/DDBJ databases">
        <title>Genomic Encyclopedia of Type Strains, Phase IV (KMG-IV): sequencing the most valuable type-strain genomes for metagenomic binning, comparative biology and taxonomic classification.</title>
        <authorList>
            <person name="Goeker M."/>
        </authorList>
    </citation>
    <scope>NUCLEOTIDE SEQUENCE [LARGE SCALE GENOMIC DNA]</scope>
    <source>
        <strain evidence="20 21">DSM 14925</strain>
    </source>
</reference>
<dbReference type="RefSeq" id="WP_183540962.1">
    <property type="nucleotide sequence ID" value="NZ_JACHHV010000038.1"/>
</dbReference>
<dbReference type="PANTHER" id="PTHR46382">
    <property type="entry name" value="PHOSPHATIDATE CYTIDYLYLTRANSFERASE"/>
    <property type="match status" value="1"/>
</dbReference>
<dbReference type="Proteomes" id="UP000562464">
    <property type="component" value="Unassembled WGS sequence"/>
</dbReference>
<dbReference type="EC" id="2.7.7.41" evidence="6 18"/>
<name>A0A841C8K0_9LACT</name>
<feature type="transmembrane region" description="Helical" evidence="19">
    <location>
        <begin position="199"/>
        <end position="218"/>
    </location>
</feature>
<keyword evidence="21" id="KW-1185">Reference proteome</keyword>
<feature type="transmembrane region" description="Helical" evidence="19">
    <location>
        <begin position="81"/>
        <end position="97"/>
    </location>
</feature>
<evidence type="ECO:0000256" key="17">
    <source>
        <dbReference type="ARBA" id="ARBA00023264"/>
    </source>
</evidence>
<comment type="pathway">
    <text evidence="3 18">Phospholipid metabolism; CDP-diacylglycerol biosynthesis; CDP-diacylglycerol from sn-glycerol 3-phosphate: step 3/3.</text>
</comment>
<comment type="similarity">
    <text evidence="5 18">Belongs to the CDS family.</text>
</comment>
<organism evidence="20 21">
    <name type="scientific">Lactovum miscens</name>
    <dbReference type="NCBI Taxonomy" id="190387"/>
    <lineage>
        <taxon>Bacteria</taxon>
        <taxon>Bacillati</taxon>
        <taxon>Bacillota</taxon>
        <taxon>Bacilli</taxon>
        <taxon>Lactobacillales</taxon>
        <taxon>Streptococcaceae</taxon>
        <taxon>Lactovum</taxon>
    </lineage>
</organism>
<evidence type="ECO:0000256" key="16">
    <source>
        <dbReference type="ARBA" id="ARBA00023209"/>
    </source>
</evidence>
<keyword evidence="12 18" id="KW-0548">Nucleotidyltransferase</keyword>
<dbReference type="UniPathway" id="UPA00557">
    <property type="reaction ID" value="UER00614"/>
</dbReference>
<comment type="subcellular location">
    <subcellularLocation>
        <location evidence="2">Cell membrane</location>
        <topology evidence="2">Multi-pass membrane protein</topology>
    </subcellularLocation>
</comment>
<keyword evidence="16" id="KW-0594">Phospholipid biosynthesis</keyword>
<evidence type="ECO:0000256" key="15">
    <source>
        <dbReference type="ARBA" id="ARBA00023136"/>
    </source>
</evidence>
<evidence type="ECO:0000256" key="8">
    <source>
        <dbReference type="ARBA" id="ARBA00022475"/>
    </source>
</evidence>
<feature type="transmembrane region" description="Helical" evidence="19">
    <location>
        <begin position="173"/>
        <end position="193"/>
    </location>
</feature>
<accession>A0A841C8K0</accession>
<feature type="transmembrane region" description="Helical" evidence="19">
    <location>
        <begin position="49"/>
        <end position="69"/>
    </location>
</feature>
<evidence type="ECO:0000313" key="21">
    <source>
        <dbReference type="Proteomes" id="UP000562464"/>
    </source>
</evidence>
<dbReference type="PANTHER" id="PTHR46382:SF1">
    <property type="entry name" value="PHOSPHATIDATE CYTIDYLYLTRANSFERASE"/>
    <property type="match status" value="1"/>
</dbReference>
<evidence type="ECO:0000256" key="12">
    <source>
        <dbReference type="ARBA" id="ARBA00022695"/>
    </source>
</evidence>
<keyword evidence="15 19" id="KW-0472">Membrane</keyword>
<evidence type="ECO:0000256" key="18">
    <source>
        <dbReference type="RuleBase" id="RU003938"/>
    </source>
</evidence>
<dbReference type="GO" id="GO:0004605">
    <property type="term" value="F:phosphatidate cytidylyltransferase activity"/>
    <property type="evidence" value="ECO:0007669"/>
    <property type="project" value="UniProtKB-EC"/>
</dbReference>
<feature type="transmembrane region" description="Helical" evidence="19">
    <location>
        <begin position="109"/>
        <end position="127"/>
    </location>
</feature>
<evidence type="ECO:0000256" key="7">
    <source>
        <dbReference type="ARBA" id="ARBA00019373"/>
    </source>
</evidence>